<reference evidence="1" key="1">
    <citation type="submission" date="2020-02" db="EMBL/GenBank/DDBJ databases">
        <authorList>
            <person name="Meier V. D."/>
        </authorList>
    </citation>
    <scope>NUCLEOTIDE SEQUENCE</scope>
    <source>
        <strain evidence="1">AVDCRST_MAG89</strain>
    </source>
</reference>
<protein>
    <submittedName>
        <fullName evidence="1">Uncharacterized protein</fullName>
    </submittedName>
</protein>
<dbReference type="AlphaFoldDB" id="A0A6J4MFP5"/>
<proteinExistence type="predicted"/>
<organism evidence="1">
    <name type="scientific">uncultured Gemmatimonadota bacterium</name>
    <dbReference type="NCBI Taxonomy" id="203437"/>
    <lineage>
        <taxon>Bacteria</taxon>
        <taxon>Pseudomonadati</taxon>
        <taxon>Gemmatimonadota</taxon>
        <taxon>environmental samples</taxon>
    </lineage>
</organism>
<dbReference type="EMBL" id="CADCTV010000726">
    <property type="protein sequence ID" value="CAA9356820.1"/>
    <property type="molecule type" value="Genomic_DNA"/>
</dbReference>
<sequence length="25" mass="2815">HQAGEWCSIDSLENSYGALRRFFGA</sequence>
<feature type="non-terminal residue" evidence="1">
    <location>
        <position position="1"/>
    </location>
</feature>
<name>A0A6J4MFP5_9BACT</name>
<gene>
    <name evidence="1" type="ORF">AVDCRST_MAG89-3487</name>
</gene>
<evidence type="ECO:0000313" key="1">
    <source>
        <dbReference type="EMBL" id="CAA9356820.1"/>
    </source>
</evidence>
<accession>A0A6J4MFP5</accession>